<protein>
    <submittedName>
        <fullName evidence="2">Uncharacterized protein</fullName>
    </submittedName>
</protein>
<accession>B5RK93</accession>
<evidence type="ECO:0000256" key="1">
    <source>
        <dbReference type="SAM" id="MobiDB-lite"/>
    </source>
</evidence>
<feature type="region of interest" description="Disordered" evidence="1">
    <location>
        <begin position="41"/>
        <end position="62"/>
    </location>
</feature>
<gene>
    <name evidence="2" type="ordered locus">KPK_A0172</name>
</gene>
<sequence length="62" mass="7360">MLKHEEIEASIVLMSARQGHFHNSTDMLEIRSRVASSLAVKERHRQRMTAPDFHWKKPKSYR</sequence>
<keyword evidence="2" id="KW-0614">Plasmid</keyword>
<organism evidence="2 3">
    <name type="scientific">Klebsiella variicola (strain 342)</name>
    <name type="common">Klebsiella pneumoniae</name>
    <dbReference type="NCBI Taxonomy" id="507522"/>
    <lineage>
        <taxon>Bacteria</taxon>
        <taxon>Pseudomonadati</taxon>
        <taxon>Pseudomonadota</taxon>
        <taxon>Gammaproteobacteria</taxon>
        <taxon>Enterobacterales</taxon>
        <taxon>Enterobacteriaceae</taxon>
        <taxon>Klebsiella/Raoultella group</taxon>
        <taxon>Klebsiella</taxon>
        <taxon>Klebsiella pneumoniae complex</taxon>
    </lineage>
</organism>
<dbReference type="Proteomes" id="UP000001734">
    <property type="component" value="Plasmid pKP187"/>
</dbReference>
<dbReference type="BioCyc" id="KPNE507522:GI0B-5703-MONOMER"/>
<dbReference type="KEGG" id="kpe:KPK_A0172"/>
<geneLocation type="plasmid" evidence="2 3">
    <name>pKP187</name>
</geneLocation>
<reference evidence="2 3" key="1">
    <citation type="journal article" date="2008" name="PLoS Genet.">
        <title>Complete genome sequence of the N2-fixing broad host range endophyte Klebsiella pneumoniae 342 and virulence predictions verified in mice.</title>
        <authorList>
            <person name="Fouts D.E."/>
            <person name="Tyler H.L."/>
            <person name="DeBoy R.T."/>
            <person name="Daugherty S."/>
            <person name="Ren Q."/>
            <person name="Badger J.H."/>
            <person name="Durkin A.S."/>
            <person name="Huot H."/>
            <person name="Shrivastava S."/>
            <person name="Kothari S."/>
            <person name="Dodson R.J."/>
            <person name="Mohamoud Y."/>
            <person name="Khouri H."/>
            <person name="Roesch L.F."/>
            <person name="Krogfelt K.A."/>
            <person name="Struve C."/>
            <person name="Triplett E.W."/>
            <person name="Methe B.A."/>
        </authorList>
    </citation>
    <scope>NUCLEOTIDE SEQUENCE [LARGE SCALE GENOMIC DNA]</scope>
    <source>
        <strain evidence="2 3">342</strain>
        <plasmid evidence="3">Plasmid pKP187</plasmid>
    </source>
</reference>
<proteinExistence type="predicted"/>
<dbReference type="EMBL" id="CP000965">
    <property type="protein sequence ID" value="ACI12151.1"/>
    <property type="molecule type" value="Genomic_DNA"/>
</dbReference>
<dbReference type="HOGENOM" id="CLU_207829_0_0_6"/>
<dbReference type="AlphaFoldDB" id="B5RK93"/>
<evidence type="ECO:0000313" key="3">
    <source>
        <dbReference type="Proteomes" id="UP000001734"/>
    </source>
</evidence>
<evidence type="ECO:0000313" key="2">
    <source>
        <dbReference type="EMBL" id="ACI12151.1"/>
    </source>
</evidence>
<name>B5RK93_KLEV3</name>